<keyword evidence="3" id="KW-1185">Reference proteome</keyword>
<keyword evidence="1" id="KW-0472">Membrane</keyword>
<dbReference type="Proteomes" id="UP000317839">
    <property type="component" value="Unassembled WGS sequence"/>
</dbReference>
<feature type="transmembrane region" description="Helical" evidence="1">
    <location>
        <begin position="83"/>
        <end position="104"/>
    </location>
</feature>
<dbReference type="RefSeq" id="WP_142888554.1">
    <property type="nucleotide sequence ID" value="NZ_VIKR01000001.1"/>
</dbReference>
<protein>
    <submittedName>
        <fullName evidence="2">NAD(P)(+) transhydrogenase (Re/Si-specific) subunit beta</fullName>
    </submittedName>
</protein>
<name>A0A545TIY6_9GAMM</name>
<organism evidence="2 3">
    <name type="scientific">Aliikangiella marina</name>
    <dbReference type="NCBI Taxonomy" id="1712262"/>
    <lineage>
        <taxon>Bacteria</taxon>
        <taxon>Pseudomonadati</taxon>
        <taxon>Pseudomonadota</taxon>
        <taxon>Gammaproteobacteria</taxon>
        <taxon>Oceanospirillales</taxon>
        <taxon>Pleioneaceae</taxon>
        <taxon>Aliikangiella</taxon>
    </lineage>
</organism>
<evidence type="ECO:0000313" key="3">
    <source>
        <dbReference type="Proteomes" id="UP000317839"/>
    </source>
</evidence>
<gene>
    <name evidence="2" type="ORF">FLL45_04400</name>
</gene>
<feature type="transmembrane region" description="Helical" evidence="1">
    <location>
        <begin position="158"/>
        <end position="183"/>
    </location>
</feature>
<evidence type="ECO:0000256" key="1">
    <source>
        <dbReference type="SAM" id="Phobius"/>
    </source>
</evidence>
<sequence>MQFSSEIESSVLVAIVMVVLTAISKYFGYYQFGGTKLPIWSIFLIATFIALFGLGFVSFTGVAFLALMLIASLAINATGPKSMRIIAGILAGTLFLGLGFRILPGFENQILVDTQFVKGQSTTYTTYFNFDKTLGGLIFFLAVVPSSNRLRYRTLSRALMVTTATIIFVLGGGYAFNLIGINLTYLFDYRFLVLFLTLQIFQSVWLRKLFLEVLSNSDCITSSKKILCGTKPFP</sequence>
<comment type="caution">
    <text evidence="2">The sequence shown here is derived from an EMBL/GenBank/DDBJ whole genome shotgun (WGS) entry which is preliminary data.</text>
</comment>
<dbReference type="EMBL" id="VIKR01000001">
    <property type="protein sequence ID" value="TQV77194.1"/>
    <property type="molecule type" value="Genomic_DNA"/>
</dbReference>
<keyword evidence="1" id="KW-0812">Transmembrane</keyword>
<feature type="transmembrane region" description="Helical" evidence="1">
    <location>
        <begin position="38"/>
        <end position="71"/>
    </location>
</feature>
<keyword evidence="1" id="KW-1133">Transmembrane helix</keyword>
<proteinExistence type="predicted"/>
<accession>A0A545TIY6</accession>
<evidence type="ECO:0000313" key="2">
    <source>
        <dbReference type="EMBL" id="TQV77194.1"/>
    </source>
</evidence>
<dbReference type="AlphaFoldDB" id="A0A545TIY6"/>
<reference evidence="2 3" key="1">
    <citation type="submission" date="2019-06" db="EMBL/GenBank/DDBJ databases">
        <title>Draft genome of Aliikangiella marina GYP-15.</title>
        <authorList>
            <person name="Wang G."/>
        </authorList>
    </citation>
    <scope>NUCLEOTIDE SEQUENCE [LARGE SCALE GENOMIC DNA]</scope>
    <source>
        <strain evidence="2 3">GYP-15</strain>
    </source>
</reference>
<feature type="transmembrane region" description="Helical" evidence="1">
    <location>
        <begin position="12"/>
        <end position="32"/>
    </location>
</feature>
<feature type="transmembrane region" description="Helical" evidence="1">
    <location>
        <begin position="124"/>
        <end position="146"/>
    </location>
</feature>